<evidence type="ECO:0000256" key="4">
    <source>
        <dbReference type="SAM" id="MobiDB-lite"/>
    </source>
</evidence>
<evidence type="ECO:0000313" key="6">
    <source>
        <dbReference type="EMBL" id="MFD2648838.1"/>
    </source>
</evidence>
<dbReference type="Pfam" id="PF10614">
    <property type="entry name" value="CsgF"/>
    <property type="match status" value="1"/>
</dbReference>
<keyword evidence="7" id="KW-1185">Reference proteome</keyword>
<name>A0ABW5QM87_9HYPH</name>
<keyword evidence="5" id="KW-0472">Membrane</keyword>
<reference evidence="7" key="1">
    <citation type="journal article" date="2019" name="Int. J. Syst. Evol. Microbiol.">
        <title>The Global Catalogue of Microorganisms (GCM) 10K type strain sequencing project: providing services to taxonomists for standard genome sequencing and annotation.</title>
        <authorList>
            <consortium name="The Broad Institute Genomics Platform"/>
            <consortium name="The Broad Institute Genome Sequencing Center for Infectious Disease"/>
            <person name="Wu L."/>
            <person name="Ma J."/>
        </authorList>
    </citation>
    <scope>NUCLEOTIDE SEQUENCE [LARGE SCALE GENOMIC DNA]</scope>
    <source>
        <strain evidence="7">CCM 7427</strain>
    </source>
</reference>
<evidence type="ECO:0000256" key="2">
    <source>
        <dbReference type="ARBA" id="ARBA00014031"/>
    </source>
</evidence>
<evidence type="ECO:0000256" key="3">
    <source>
        <dbReference type="ARBA" id="ARBA00022729"/>
    </source>
</evidence>
<comment type="function">
    <text evidence="1">May be involved in the biogenesis of curli organelles.</text>
</comment>
<dbReference type="Proteomes" id="UP001597521">
    <property type="component" value="Unassembled WGS sequence"/>
</dbReference>
<comment type="caution">
    <text evidence="6">The sequence shown here is derived from an EMBL/GenBank/DDBJ whole genome shotgun (WGS) entry which is preliminary data.</text>
</comment>
<feature type="region of interest" description="Disordered" evidence="4">
    <location>
        <begin position="85"/>
        <end position="109"/>
    </location>
</feature>
<evidence type="ECO:0000313" key="7">
    <source>
        <dbReference type="Proteomes" id="UP001597521"/>
    </source>
</evidence>
<feature type="transmembrane region" description="Helical" evidence="5">
    <location>
        <begin position="39"/>
        <end position="64"/>
    </location>
</feature>
<dbReference type="EMBL" id="JBHUNP010000001">
    <property type="protein sequence ID" value="MFD2648838.1"/>
    <property type="molecule type" value="Genomic_DNA"/>
</dbReference>
<keyword evidence="3" id="KW-0732">Signal</keyword>
<gene>
    <name evidence="6" type="ORF">ACFSX5_13695</name>
</gene>
<keyword evidence="5" id="KW-0812">Transmembrane</keyword>
<proteinExistence type="predicted"/>
<dbReference type="RefSeq" id="WP_386834164.1">
    <property type="nucleotide sequence ID" value="NZ_JBHUNP010000001.1"/>
</dbReference>
<evidence type="ECO:0000256" key="1">
    <source>
        <dbReference type="ARBA" id="ARBA00003989"/>
    </source>
</evidence>
<organism evidence="6 7">
    <name type="scientific">Devosia albogilva</name>
    <dbReference type="NCBI Taxonomy" id="429726"/>
    <lineage>
        <taxon>Bacteria</taxon>
        <taxon>Pseudomonadati</taxon>
        <taxon>Pseudomonadota</taxon>
        <taxon>Alphaproteobacteria</taxon>
        <taxon>Hyphomicrobiales</taxon>
        <taxon>Devosiaceae</taxon>
        <taxon>Devosia</taxon>
    </lineage>
</organism>
<accession>A0ABW5QM87</accession>
<feature type="compositionally biased region" description="Polar residues" evidence="4">
    <location>
        <begin position="85"/>
        <end position="95"/>
    </location>
</feature>
<keyword evidence="5" id="KW-1133">Transmembrane helix</keyword>
<feature type="compositionally biased region" description="Gly residues" evidence="4">
    <location>
        <begin position="97"/>
        <end position="109"/>
    </location>
</feature>
<sequence length="188" mass="19384">MLSCRGCTKAPCYFRIDLETPTVSSGRWATRVGEFVRPWIVTVLGVTVLAAGSVMCASAAPLIYTPVNPSFGGNPLNSSHLLGTASAQRTATAGNPDTGGLGGGGGGLGQTPGSTDADLFVRQLQGRLLSALASQVTEAIFGENPQDNGTVQFGDTTVTFVRTLDSIRLTIVDATGTTEIVVPQLVVN</sequence>
<evidence type="ECO:0000256" key="5">
    <source>
        <dbReference type="SAM" id="Phobius"/>
    </source>
</evidence>
<dbReference type="InterPro" id="IPR018893">
    <property type="entry name" value="T8SS_CsgF"/>
</dbReference>
<protein>
    <recommendedName>
        <fullName evidence="2">Curli production assembly/transport component CsgF</fullName>
    </recommendedName>
</protein>